<organism evidence="4">
    <name type="scientific">uncultured bacterium contig00003</name>
    <dbReference type="NCBI Taxonomy" id="1181495"/>
    <lineage>
        <taxon>Bacteria</taxon>
        <taxon>environmental samples</taxon>
    </lineage>
</organism>
<evidence type="ECO:0000313" key="4">
    <source>
        <dbReference type="EMBL" id="AGS51952.1"/>
    </source>
</evidence>
<dbReference type="EMBL" id="JQ844178">
    <property type="protein sequence ID" value="AGS51952.1"/>
    <property type="molecule type" value="Genomic_DNA"/>
</dbReference>
<dbReference type="GO" id="GO:0004518">
    <property type="term" value="F:nuclease activity"/>
    <property type="evidence" value="ECO:0007669"/>
    <property type="project" value="InterPro"/>
</dbReference>
<reference evidence="4" key="1">
    <citation type="submission" date="2012-03" db="EMBL/GenBank/DDBJ databases">
        <title>Functional metagenomics reveals considerable lignocellulase gene clusters in the gut microbiome of a wood-feeding higher termite.</title>
        <authorList>
            <person name="Liu N."/>
        </authorList>
    </citation>
    <scope>NUCLEOTIDE SEQUENCE</scope>
</reference>
<evidence type="ECO:0000259" key="3">
    <source>
        <dbReference type="PROSITE" id="PS51658"/>
    </source>
</evidence>
<feature type="domain" description="BFN" evidence="3">
    <location>
        <begin position="1"/>
        <end position="137"/>
    </location>
</feature>
<dbReference type="PANTHER" id="PTHR15160:SF1">
    <property type="entry name" value="VON HIPPEL-LINDAU DISEASE TUMOR SUPPRESSOR"/>
    <property type="match status" value="1"/>
</dbReference>
<dbReference type="InterPro" id="IPR036104">
    <property type="entry name" value="BFN_sf"/>
</dbReference>
<feature type="domain" description="UVR" evidence="2">
    <location>
        <begin position="149"/>
        <end position="184"/>
    </location>
</feature>
<dbReference type="InterPro" id="IPR003729">
    <property type="entry name" value="Bi_nuclease_dom"/>
</dbReference>
<evidence type="ECO:0008006" key="5">
    <source>
        <dbReference type="Google" id="ProtNLM"/>
    </source>
</evidence>
<name>A0A806JZ52_9BACT</name>
<dbReference type="Pfam" id="PF02151">
    <property type="entry name" value="UVR"/>
    <property type="match status" value="1"/>
</dbReference>
<dbReference type="InterPro" id="IPR001943">
    <property type="entry name" value="UVR_dom"/>
</dbReference>
<dbReference type="AlphaFoldDB" id="A0A806JZ52"/>
<accession>A0A806JZ52</accession>
<sequence>MRDMFISDIWSIVKIRHGNAVLLKPRDMDIVIPIFIGTLEMQSILLAREGMSLPRPMTHDLFLNMLNHVNLSIKRVEVFELKDDTFYARLIITGGEYTNEKPLIMDSRPSDAFAVAVRKKCPIFTASPVIEQAGIPIDFFMDTFEEDADDKNKSLLEQLEQAVAEEEYEQAAEIRDLIRKLEDDADAPDTSLQD</sequence>
<keyword evidence="1" id="KW-0175">Coiled coil</keyword>
<dbReference type="PROSITE" id="PS50151">
    <property type="entry name" value="UVR"/>
    <property type="match status" value="1"/>
</dbReference>
<dbReference type="PANTHER" id="PTHR15160">
    <property type="entry name" value="VON HIPPEL-LINDAU PROTEIN"/>
    <property type="match status" value="1"/>
</dbReference>
<evidence type="ECO:0000256" key="1">
    <source>
        <dbReference type="SAM" id="Coils"/>
    </source>
</evidence>
<dbReference type="Pfam" id="PF02577">
    <property type="entry name" value="BFN_dom"/>
    <property type="match status" value="1"/>
</dbReference>
<dbReference type="SUPFAM" id="SSF103256">
    <property type="entry name" value="Hypothetical protein TM0160"/>
    <property type="match status" value="1"/>
</dbReference>
<dbReference type="Gene3D" id="3.10.690.10">
    <property type="entry name" value="Bifunctional nuclease domain"/>
    <property type="match status" value="1"/>
</dbReference>
<feature type="coiled-coil region" evidence="1">
    <location>
        <begin position="145"/>
        <end position="184"/>
    </location>
</feature>
<proteinExistence type="predicted"/>
<protein>
    <recommendedName>
        <fullName evidence="5">BFN domain-containing protein</fullName>
    </recommendedName>
</protein>
<dbReference type="PROSITE" id="PS51658">
    <property type="entry name" value="BFN"/>
    <property type="match status" value="1"/>
</dbReference>
<dbReference type="SUPFAM" id="SSF46600">
    <property type="entry name" value="C-terminal UvrC-binding domain of UvrB"/>
    <property type="match status" value="1"/>
</dbReference>
<dbReference type="InterPro" id="IPR036876">
    <property type="entry name" value="UVR_dom_sf"/>
</dbReference>
<evidence type="ECO:0000259" key="2">
    <source>
        <dbReference type="PROSITE" id="PS50151"/>
    </source>
</evidence>